<proteinExistence type="predicted"/>
<keyword evidence="2" id="KW-0812">Transmembrane</keyword>
<feature type="region of interest" description="Disordered" evidence="1">
    <location>
        <begin position="1"/>
        <end position="23"/>
    </location>
</feature>
<dbReference type="EMBL" id="JBEPFB010000011">
    <property type="protein sequence ID" value="MER7375606.1"/>
    <property type="molecule type" value="Genomic_DNA"/>
</dbReference>
<accession>A0ABV1XVT3</accession>
<evidence type="ECO:0000256" key="2">
    <source>
        <dbReference type="SAM" id="Phobius"/>
    </source>
</evidence>
<dbReference type="Proteomes" id="UP001486207">
    <property type="component" value="Unassembled WGS sequence"/>
</dbReference>
<keyword evidence="2" id="KW-0472">Membrane</keyword>
<evidence type="ECO:0000256" key="1">
    <source>
        <dbReference type="SAM" id="MobiDB-lite"/>
    </source>
</evidence>
<gene>
    <name evidence="3" type="ORF">ABT384_23515</name>
</gene>
<feature type="transmembrane region" description="Helical" evidence="2">
    <location>
        <begin position="410"/>
        <end position="428"/>
    </location>
</feature>
<reference evidence="3 4" key="1">
    <citation type="submission" date="2024-06" db="EMBL/GenBank/DDBJ databases">
        <title>The Natural Products Discovery Center: Release of the First 8490 Sequenced Strains for Exploring Actinobacteria Biosynthetic Diversity.</title>
        <authorList>
            <person name="Kalkreuter E."/>
            <person name="Kautsar S.A."/>
            <person name="Yang D."/>
            <person name="Bader C.D."/>
            <person name="Teijaro C.N."/>
            <person name="Fluegel L."/>
            <person name="Davis C.M."/>
            <person name="Simpson J.R."/>
            <person name="Lauterbach L."/>
            <person name="Steele A.D."/>
            <person name="Gui C."/>
            <person name="Meng S."/>
            <person name="Li G."/>
            <person name="Viehrig K."/>
            <person name="Ye F."/>
            <person name="Su P."/>
            <person name="Kiefer A.F."/>
            <person name="Nichols A."/>
            <person name="Cepeda A.J."/>
            <person name="Yan W."/>
            <person name="Fan B."/>
            <person name="Jiang Y."/>
            <person name="Adhikari A."/>
            <person name="Zheng C.-J."/>
            <person name="Schuster L."/>
            <person name="Cowan T.M."/>
            <person name="Smanski M.J."/>
            <person name="Chevrette M.G."/>
            <person name="De Carvalho L.P.S."/>
            <person name="Shen B."/>
        </authorList>
    </citation>
    <scope>NUCLEOTIDE SEQUENCE [LARGE SCALE GENOMIC DNA]</scope>
    <source>
        <strain evidence="3 4">NPDC000155</strain>
    </source>
</reference>
<keyword evidence="4" id="KW-1185">Reference proteome</keyword>
<evidence type="ECO:0000313" key="3">
    <source>
        <dbReference type="EMBL" id="MER7375606.1"/>
    </source>
</evidence>
<organism evidence="3 4">
    <name type="scientific">Streptomyces lanatus</name>
    <dbReference type="NCBI Taxonomy" id="66900"/>
    <lineage>
        <taxon>Bacteria</taxon>
        <taxon>Bacillati</taxon>
        <taxon>Actinomycetota</taxon>
        <taxon>Actinomycetes</taxon>
        <taxon>Kitasatosporales</taxon>
        <taxon>Streptomycetaceae</taxon>
        <taxon>Streptomyces</taxon>
    </lineage>
</organism>
<dbReference type="RefSeq" id="WP_190067555.1">
    <property type="nucleotide sequence ID" value="NZ_BNBM01000001.1"/>
</dbReference>
<comment type="caution">
    <text evidence="3">The sequence shown here is derived from an EMBL/GenBank/DDBJ whole genome shotgun (WGS) entry which is preliminary data.</text>
</comment>
<evidence type="ECO:0000313" key="4">
    <source>
        <dbReference type="Proteomes" id="UP001486207"/>
    </source>
</evidence>
<keyword evidence="2" id="KW-1133">Transmembrane helix</keyword>
<name>A0ABV1XVT3_9ACTN</name>
<sequence>MDKTTAGGRRGEPSAARTGTGNLSRFTDLAGMRLYRDNAFAVTGLPIDAQGRAVRQHRQRLDARLAVEDTWVPDPDSPLVGGHRKDEVRAAFEEFQDPRRRLVDELLWRWGEPGPDCGCPASVHEEHDNAVRFHAMALDAEAGRGHATTDARDILWQGAASAWGPLLERPEFRRHIAHRIERLDDPRLGEHSADDFLAELPGLLVSPFRELAADPDFRPRLTGICAGWAEQTAFSGLFTEMFEDAVEETVEKITDGLRSASGHKDAERYTDAVRVLRQDVLPAFDRFGDFRAYVPQWRYDDVAHIVAVGVGNLAVALLGHYQFHRPTVAEKKTVVELAERAYEIAPERHVKAFKDNWDVIYEWSEGVVLTRPDPGTAPSMSGGEWAGCVLTVLALTGLITLWVVQGWEAAVGGFFILGLLYGAYEKLAEWNARLRIYRARRRYR</sequence>
<protein>
    <submittedName>
        <fullName evidence="3">Uncharacterized protein</fullName>
    </submittedName>
</protein>